<proteinExistence type="predicted"/>
<feature type="signal peptide" evidence="1">
    <location>
        <begin position="1"/>
        <end position="20"/>
    </location>
</feature>
<accession>A0A1B6GMN6</accession>
<organism evidence="3">
    <name type="scientific">Cuerna arida</name>
    <dbReference type="NCBI Taxonomy" id="1464854"/>
    <lineage>
        <taxon>Eukaryota</taxon>
        <taxon>Metazoa</taxon>
        <taxon>Ecdysozoa</taxon>
        <taxon>Arthropoda</taxon>
        <taxon>Hexapoda</taxon>
        <taxon>Insecta</taxon>
        <taxon>Pterygota</taxon>
        <taxon>Neoptera</taxon>
        <taxon>Paraneoptera</taxon>
        <taxon>Hemiptera</taxon>
        <taxon>Auchenorrhyncha</taxon>
        <taxon>Membracoidea</taxon>
        <taxon>Cicadellidae</taxon>
        <taxon>Cicadellinae</taxon>
        <taxon>Proconiini</taxon>
        <taxon>Cuerna</taxon>
    </lineage>
</organism>
<evidence type="ECO:0000313" key="2">
    <source>
        <dbReference type="EMBL" id="JAS45309.1"/>
    </source>
</evidence>
<feature type="chain" id="PRO_5008583688" evidence="1">
    <location>
        <begin position="21"/>
        <end position="154"/>
    </location>
</feature>
<reference evidence="3" key="1">
    <citation type="submission" date="2015-11" db="EMBL/GenBank/DDBJ databases">
        <title>De novo transcriptome assembly of four potential Pierce s Disease insect vectors from Arizona vineyards.</title>
        <authorList>
            <person name="Tassone E.E."/>
        </authorList>
    </citation>
    <scope>NUCLEOTIDE SEQUENCE</scope>
</reference>
<name>A0A1B6GMN6_9HEMI</name>
<dbReference type="AlphaFoldDB" id="A0A1B6GMN6"/>
<sequence>MVIALSSAVLFFFGVPLVLARTTQPAVLQWAESLNNMKPDQKNSGTSLFSHEYVNVLDADRWKELLTKEDKMRDVIKLIQKAMGPKRPLRVRTQWGGPEPEQMGNYVRNTVNWQAHQGEKTSLNLIMDSKFTRNDDGKVDMVNPNLGINFQLKY</sequence>
<evidence type="ECO:0000256" key="1">
    <source>
        <dbReference type="SAM" id="SignalP"/>
    </source>
</evidence>
<dbReference type="EMBL" id="GECZ01024460">
    <property type="protein sequence ID" value="JAS45309.1"/>
    <property type="molecule type" value="Transcribed_RNA"/>
</dbReference>
<gene>
    <name evidence="2" type="ORF">g.19709</name>
    <name evidence="3" type="ORF">g.19710</name>
</gene>
<dbReference type="EMBL" id="GECZ01006075">
    <property type="protein sequence ID" value="JAS63694.1"/>
    <property type="molecule type" value="Transcribed_RNA"/>
</dbReference>
<protein>
    <submittedName>
        <fullName evidence="3">Uncharacterized protein</fullName>
    </submittedName>
</protein>
<evidence type="ECO:0000313" key="3">
    <source>
        <dbReference type="EMBL" id="JAS63694.1"/>
    </source>
</evidence>
<keyword evidence="1" id="KW-0732">Signal</keyword>